<dbReference type="EMBL" id="JACHON010000001">
    <property type="protein sequence ID" value="MBB6511680.1"/>
    <property type="molecule type" value="Genomic_DNA"/>
</dbReference>
<accession>A0A841RCK6</accession>
<reference evidence="2 3" key="1">
    <citation type="submission" date="2020-08" db="EMBL/GenBank/DDBJ databases">
        <title>Genomic Encyclopedia of Type Strains, Phase IV (KMG-IV): sequencing the most valuable type-strain genomes for metagenomic binning, comparative biology and taxonomic classification.</title>
        <authorList>
            <person name="Goeker M."/>
        </authorList>
    </citation>
    <scope>NUCLEOTIDE SEQUENCE [LARGE SCALE GENOMIC DNA]</scope>
    <source>
        <strain evidence="2 3">DSM 11805</strain>
    </source>
</reference>
<evidence type="ECO:0000256" key="1">
    <source>
        <dbReference type="SAM" id="Phobius"/>
    </source>
</evidence>
<name>A0A841RCK6_9BACI</name>
<sequence length="395" mass="45577">MRKQTNDKSQVEKYLTQLPTIKDKRSKSGIYHRMEHQLQQKNKSSLWKKKRWIPIVAVLSPIVILFIIVQTVNLQQLDSNSSGEVTSEAYDSGEGIEIEESIDLFESNEIRENLIEDDEVADLREVTDFNYLLMDMTELDTTSIVTIPFVTHQQQTVIPIHILARADEQTITQLLDRLNKDMKFDEYGVNPSPLQGISIPLTNNDTKVNIHLTEDSKSMYTSTNLYLFEQALHYFYQHSNVEYVQIEGNQFVKDQYNHGTLPIRQITNHPVKVYRSGLNSLLVPVLHESFTTINEALEEMKEDEESFHIYHTIPKQATIDTNEISNQHVKIELFTEDITNNQQTVWMIESIIATAALFGYDLVTLDIGIDFVGKYDLTKPIHTKKVLNYIPLANE</sequence>
<keyword evidence="1" id="KW-0472">Membrane</keyword>
<keyword evidence="3" id="KW-1185">Reference proteome</keyword>
<evidence type="ECO:0000313" key="3">
    <source>
        <dbReference type="Proteomes" id="UP000572212"/>
    </source>
</evidence>
<organism evidence="2 3">
    <name type="scientific">Gracilibacillus halotolerans</name>
    <dbReference type="NCBI Taxonomy" id="74386"/>
    <lineage>
        <taxon>Bacteria</taxon>
        <taxon>Bacillati</taxon>
        <taxon>Bacillota</taxon>
        <taxon>Bacilli</taxon>
        <taxon>Bacillales</taxon>
        <taxon>Bacillaceae</taxon>
        <taxon>Gracilibacillus</taxon>
    </lineage>
</organism>
<dbReference type="Proteomes" id="UP000572212">
    <property type="component" value="Unassembled WGS sequence"/>
</dbReference>
<dbReference type="AlphaFoldDB" id="A0A841RCK6"/>
<proteinExistence type="predicted"/>
<gene>
    <name evidence="2" type="ORF">GGQ92_000447</name>
</gene>
<dbReference type="RefSeq" id="WP_184244126.1">
    <property type="nucleotide sequence ID" value="NZ_BAAACU010000022.1"/>
</dbReference>
<keyword evidence="1" id="KW-0812">Transmembrane</keyword>
<keyword evidence="1" id="KW-1133">Transmembrane helix</keyword>
<comment type="caution">
    <text evidence="2">The sequence shown here is derived from an EMBL/GenBank/DDBJ whole genome shotgun (WGS) entry which is preliminary data.</text>
</comment>
<evidence type="ECO:0000313" key="2">
    <source>
        <dbReference type="EMBL" id="MBB6511680.1"/>
    </source>
</evidence>
<feature type="transmembrane region" description="Helical" evidence="1">
    <location>
        <begin position="52"/>
        <end position="72"/>
    </location>
</feature>
<protein>
    <submittedName>
        <fullName evidence="2">Uncharacterized protein</fullName>
    </submittedName>
</protein>